<organism evidence="2">
    <name type="scientific">mine drainage metagenome</name>
    <dbReference type="NCBI Taxonomy" id="410659"/>
    <lineage>
        <taxon>unclassified sequences</taxon>
        <taxon>metagenomes</taxon>
        <taxon>ecological metagenomes</taxon>
    </lineage>
</organism>
<dbReference type="InterPro" id="IPR029016">
    <property type="entry name" value="GAF-like_dom_sf"/>
</dbReference>
<comment type="caution">
    <text evidence="2">The sequence shown here is derived from an EMBL/GenBank/DDBJ whole genome shotgun (WGS) entry which is preliminary data.</text>
</comment>
<reference evidence="2" key="1">
    <citation type="submission" date="2013-08" db="EMBL/GenBank/DDBJ databases">
        <authorList>
            <person name="Mendez C."/>
            <person name="Richter M."/>
            <person name="Ferrer M."/>
            <person name="Sanchez J."/>
        </authorList>
    </citation>
    <scope>NUCLEOTIDE SEQUENCE</scope>
</reference>
<dbReference type="SUPFAM" id="SSF55781">
    <property type="entry name" value="GAF domain-like"/>
    <property type="match status" value="1"/>
</dbReference>
<dbReference type="Gene3D" id="3.30.450.40">
    <property type="match status" value="1"/>
</dbReference>
<dbReference type="EMBL" id="AUZX01000346">
    <property type="protein sequence ID" value="EQD80839.1"/>
    <property type="molecule type" value="Genomic_DNA"/>
</dbReference>
<dbReference type="AlphaFoldDB" id="T1DHN4"/>
<evidence type="ECO:0000259" key="1">
    <source>
        <dbReference type="Pfam" id="PF13185"/>
    </source>
</evidence>
<proteinExistence type="predicted"/>
<protein>
    <submittedName>
        <fullName evidence="2">Diguanylate cyclase/phosphodiesterase with PAS/PAC and GAF sensor(S)</fullName>
    </submittedName>
</protein>
<reference evidence="2" key="2">
    <citation type="journal article" date="2014" name="ISME J.">
        <title>Microbial stratification in low pH oxic and suboxic macroscopic growths along an acid mine drainage.</title>
        <authorList>
            <person name="Mendez-Garcia C."/>
            <person name="Mesa V."/>
            <person name="Sprenger R.R."/>
            <person name="Richter M."/>
            <person name="Diez M.S."/>
            <person name="Solano J."/>
            <person name="Bargiela R."/>
            <person name="Golyshina O.V."/>
            <person name="Manteca A."/>
            <person name="Ramos J.L."/>
            <person name="Gallego J.R."/>
            <person name="Llorente I."/>
            <person name="Martins Dos Santos V.A."/>
            <person name="Jensen O.N."/>
            <person name="Pelaez A.I."/>
            <person name="Sanchez J."/>
            <person name="Ferrer M."/>
        </authorList>
    </citation>
    <scope>NUCLEOTIDE SEQUENCE</scope>
</reference>
<feature type="non-terminal residue" evidence="2">
    <location>
        <position position="120"/>
    </location>
</feature>
<gene>
    <name evidence="2" type="ORF">B1A_00463</name>
</gene>
<name>T1DHN4_9ZZZZ</name>
<evidence type="ECO:0000313" key="2">
    <source>
        <dbReference type="EMBL" id="EQD80839.1"/>
    </source>
</evidence>
<dbReference type="Pfam" id="PF13185">
    <property type="entry name" value="GAF_2"/>
    <property type="match status" value="1"/>
</dbReference>
<dbReference type="InterPro" id="IPR003018">
    <property type="entry name" value="GAF"/>
</dbReference>
<accession>T1DHN4</accession>
<sequence length="120" mass="13508">MDEKFEKMSRLYQALYEINEAILRLEDESHLFPLICDIAVSLGGMRLAWIGRPDLESGSMTRLVSSGATAYLDGIEIFVDPSSDFGQGPTGHVWREGQNVIINDFHSSEMTDPWKERAVT</sequence>
<feature type="domain" description="GAF" evidence="1">
    <location>
        <begin position="27"/>
        <end position="115"/>
    </location>
</feature>